<dbReference type="Gene3D" id="2.60.120.10">
    <property type="entry name" value="Jelly Rolls"/>
    <property type="match status" value="1"/>
</dbReference>
<dbReference type="SUPFAM" id="SSF51182">
    <property type="entry name" value="RmlC-like cupins"/>
    <property type="match status" value="1"/>
</dbReference>
<feature type="domain" description="Cupin type-2" evidence="1">
    <location>
        <begin position="35"/>
        <end position="99"/>
    </location>
</feature>
<name>A0A1F6EWE9_9BACT</name>
<evidence type="ECO:0000313" key="2">
    <source>
        <dbReference type="EMBL" id="OGG77941.1"/>
    </source>
</evidence>
<reference evidence="2 3" key="1">
    <citation type="journal article" date="2016" name="Nat. Commun.">
        <title>Thousands of microbial genomes shed light on interconnected biogeochemical processes in an aquifer system.</title>
        <authorList>
            <person name="Anantharaman K."/>
            <person name="Brown C.T."/>
            <person name="Hug L.A."/>
            <person name="Sharon I."/>
            <person name="Castelle C.J."/>
            <person name="Probst A.J."/>
            <person name="Thomas B.C."/>
            <person name="Singh A."/>
            <person name="Wilkins M.J."/>
            <person name="Karaoz U."/>
            <person name="Brodie E.L."/>
            <person name="Williams K.H."/>
            <person name="Hubbard S.S."/>
            <person name="Banfield J.F."/>
        </authorList>
    </citation>
    <scope>NUCLEOTIDE SEQUENCE [LARGE SCALE GENOMIC DNA]</scope>
</reference>
<evidence type="ECO:0000313" key="3">
    <source>
        <dbReference type="Proteomes" id="UP000177215"/>
    </source>
</evidence>
<dbReference type="AlphaFoldDB" id="A0A1F6EWE9"/>
<dbReference type="InterPro" id="IPR011051">
    <property type="entry name" value="RmlC_Cupin_sf"/>
</dbReference>
<comment type="caution">
    <text evidence="2">The sequence shown here is derived from an EMBL/GenBank/DDBJ whole genome shotgun (WGS) entry which is preliminary data.</text>
</comment>
<accession>A0A1F6EWE9</accession>
<sequence length="126" mass="14332">MNTKRLTVGKAETHKKGWGEELWIINNDKYCGKLLKFNKGASFSDHYHINKDEAWYVLEGTLELRYYDLANADRLTKVLKKGDVVHIPSSTPHQLVALEASTVIEVSTPHEESDSYRIGKGDSQKK</sequence>
<dbReference type="Pfam" id="PF07883">
    <property type="entry name" value="Cupin_2"/>
    <property type="match status" value="1"/>
</dbReference>
<gene>
    <name evidence="2" type="ORF">A3B35_02165</name>
</gene>
<evidence type="ECO:0000259" key="1">
    <source>
        <dbReference type="Pfam" id="PF07883"/>
    </source>
</evidence>
<dbReference type="InterPro" id="IPR013096">
    <property type="entry name" value="Cupin_2"/>
</dbReference>
<protein>
    <recommendedName>
        <fullName evidence="1">Cupin type-2 domain-containing protein</fullName>
    </recommendedName>
</protein>
<organism evidence="2 3">
    <name type="scientific">Candidatus Kaiserbacteria bacterium RIFCSPLOWO2_01_FULL_54_24</name>
    <dbReference type="NCBI Taxonomy" id="1798515"/>
    <lineage>
        <taxon>Bacteria</taxon>
        <taxon>Candidatus Kaiseribacteriota</taxon>
    </lineage>
</organism>
<dbReference type="EMBL" id="MFMC01000002">
    <property type="protein sequence ID" value="OGG77941.1"/>
    <property type="molecule type" value="Genomic_DNA"/>
</dbReference>
<dbReference type="InterPro" id="IPR014710">
    <property type="entry name" value="RmlC-like_jellyroll"/>
</dbReference>
<dbReference type="Proteomes" id="UP000177215">
    <property type="component" value="Unassembled WGS sequence"/>
</dbReference>
<proteinExistence type="predicted"/>
<dbReference type="STRING" id="1798515.A3B35_02165"/>